<dbReference type="Ensembl" id="ENSLLTT00000008780.1">
    <property type="protein sequence ID" value="ENSLLTP00000008461.1"/>
    <property type="gene ID" value="ENSLLTG00000006432.1"/>
</dbReference>
<feature type="region of interest" description="Disordered" evidence="5">
    <location>
        <begin position="36"/>
        <end position="62"/>
    </location>
</feature>
<dbReference type="GO" id="GO:0005576">
    <property type="term" value="C:extracellular region"/>
    <property type="evidence" value="ECO:0007669"/>
    <property type="project" value="UniProtKB-SubCell"/>
</dbReference>
<accession>A0A8C5RZA7</accession>
<dbReference type="Pfam" id="PF06083">
    <property type="entry name" value="IL17"/>
    <property type="match status" value="1"/>
</dbReference>
<protein>
    <recommendedName>
        <fullName evidence="8">Interleukin 17C</fullName>
    </recommendedName>
</protein>
<evidence type="ECO:0000256" key="5">
    <source>
        <dbReference type="SAM" id="MobiDB-lite"/>
    </source>
</evidence>
<dbReference type="Gene3D" id="2.10.90.10">
    <property type="entry name" value="Cystine-knot cytokines"/>
    <property type="match status" value="1"/>
</dbReference>
<evidence type="ECO:0000313" key="6">
    <source>
        <dbReference type="Ensembl" id="ENSLLTP00000008461.1"/>
    </source>
</evidence>
<comment type="similarity">
    <text evidence="2">Belongs to the IL-17 family.</text>
</comment>
<keyword evidence="4" id="KW-0732">Signal</keyword>
<feature type="compositionally biased region" description="Polar residues" evidence="5">
    <location>
        <begin position="47"/>
        <end position="59"/>
    </location>
</feature>
<reference evidence="6" key="1">
    <citation type="submission" date="2025-08" db="UniProtKB">
        <authorList>
            <consortium name="Ensembl"/>
        </authorList>
    </citation>
    <scope>IDENTIFICATION</scope>
</reference>
<dbReference type="InterPro" id="IPR029034">
    <property type="entry name" value="Cystine-knot_cytokine"/>
</dbReference>
<evidence type="ECO:0000256" key="2">
    <source>
        <dbReference type="ARBA" id="ARBA00007236"/>
    </source>
</evidence>
<dbReference type="GeneTree" id="ENSGT00940000166375"/>
<dbReference type="AlphaFoldDB" id="A0A8C5RZA7"/>
<comment type="subcellular location">
    <subcellularLocation>
        <location evidence="1">Secreted</location>
    </subcellularLocation>
</comment>
<proteinExistence type="inferred from homology"/>
<keyword evidence="7" id="KW-1185">Reference proteome</keyword>
<evidence type="ECO:0000256" key="3">
    <source>
        <dbReference type="ARBA" id="ARBA00022525"/>
    </source>
</evidence>
<reference evidence="6" key="2">
    <citation type="submission" date="2025-09" db="UniProtKB">
        <authorList>
            <consortium name="Ensembl"/>
        </authorList>
    </citation>
    <scope>IDENTIFICATION</scope>
</reference>
<evidence type="ECO:0000256" key="1">
    <source>
        <dbReference type="ARBA" id="ARBA00004613"/>
    </source>
</evidence>
<dbReference type="InterPro" id="IPR010345">
    <property type="entry name" value="IL-17_fam"/>
</dbReference>
<evidence type="ECO:0000313" key="7">
    <source>
        <dbReference type="Proteomes" id="UP000694406"/>
    </source>
</evidence>
<dbReference type="Proteomes" id="UP000694406">
    <property type="component" value="Unplaced"/>
</dbReference>
<dbReference type="GO" id="GO:0005125">
    <property type="term" value="F:cytokine activity"/>
    <property type="evidence" value="ECO:0007669"/>
    <property type="project" value="InterPro"/>
</dbReference>
<keyword evidence="3" id="KW-0964">Secreted</keyword>
<dbReference type="SUPFAM" id="SSF57501">
    <property type="entry name" value="Cystine-knot cytokines"/>
    <property type="match status" value="1"/>
</dbReference>
<sequence>AAGYAERRSAQALHLALDILVRPCLTCGMQPGDLPGQGVFERGGAQTAPTSPDLPTSGPSPFLIDEDENRFPRQLAFARCSCKGCIDTKNGRETTNLNSVEVKQRTMVFRRKACPPNGSSVERFFFEKDYVEVPVACTCAVPRYSN</sequence>
<name>A0A8C5RZA7_LATLA</name>
<evidence type="ECO:0000256" key="4">
    <source>
        <dbReference type="ARBA" id="ARBA00022729"/>
    </source>
</evidence>
<evidence type="ECO:0008006" key="8">
    <source>
        <dbReference type="Google" id="ProtNLM"/>
    </source>
</evidence>
<organism evidence="6 7">
    <name type="scientific">Laticauda laticaudata</name>
    <name type="common">Blue-ringed sea krait</name>
    <name type="synonym">Blue-lipped sea krait</name>
    <dbReference type="NCBI Taxonomy" id="8630"/>
    <lineage>
        <taxon>Eukaryota</taxon>
        <taxon>Metazoa</taxon>
        <taxon>Chordata</taxon>
        <taxon>Craniata</taxon>
        <taxon>Vertebrata</taxon>
        <taxon>Euteleostomi</taxon>
        <taxon>Lepidosauria</taxon>
        <taxon>Squamata</taxon>
        <taxon>Bifurcata</taxon>
        <taxon>Unidentata</taxon>
        <taxon>Episquamata</taxon>
        <taxon>Toxicofera</taxon>
        <taxon>Serpentes</taxon>
        <taxon>Colubroidea</taxon>
        <taxon>Elapidae</taxon>
        <taxon>Laticaudinae</taxon>
        <taxon>Laticauda</taxon>
    </lineage>
</organism>